<dbReference type="EMBL" id="JAKMXF010000003">
    <property type="protein sequence ID" value="KAI6661910.1"/>
    <property type="molecule type" value="Genomic_DNA"/>
</dbReference>
<feature type="region of interest" description="Disordered" evidence="6">
    <location>
        <begin position="1"/>
        <end position="31"/>
    </location>
</feature>
<dbReference type="InterPro" id="IPR049482">
    <property type="entry name" value="ANM3-like_C2H2_Zf"/>
</dbReference>
<evidence type="ECO:0000256" key="3">
    <source>
        <dbReference type="ARBA" id="ARBA00022490"/>
    </source>
</evidence>
<accession>A0AAV7KM70</accession>
<organism evidence="8 9">
    <name type="scientific">Oopsacas minuta</name>
    <dbReference type="NCBI Taxonomy" id="111878"/>
    <lineage>
        <taxon>Eukaryota</taxon>
        <taxon>Metazoa</taxon>
        <taxon>Porifera</taxon>
        <taxon>Hexactinellida</taxon>
        <taxon>Hexasterophora</taxon>
        <taxon>Lyssacinosida</taxon>
        <taxon>Leucopsacidae</taxon>
        <taxon>Oopsacas</taxon>
    </lineage>
</organism>
<dbReference type="PANTHER" id="PTHR13267:SF3">
    <property type="entry name" value="ZINC FINGER PROTEIN 277"/>
    <property type="match status" value="1"/>
</dbReference>
<dbReference type="GO" id="GO:0046872">
    <property type="term" value="F:metal ion binding"/>
    <property type="evidence" value="ECO:0007669"/>
    <property type="project" value="UniProtKB-KW"/>
</dbReference>
<keyword evidence="9" id="KW-1185">Reference proteome</keyword>
<dbReference type="GO" id="GO:0005737">
    <property type="term" value="C:cytoplasm"/>
    <property type="evidence" value="ECO:0007669"/>
    <property type="project" value="UniProtKB-SubCell"/>
</dbReference>
<protein>
    <recommendedName>
        <fullName evidence="2">type I protein arginine methyltransferase</fullName>
        <ecNumber evidence="2">2.1.1.319</ecNumber>
    </recommendedName>
</protein>
<evidence type="ECO:0000256" key="1">
    <source>
        <dbReference type="ARBA" id="ARBA00004496"/>
    </source>
</evidence>
<sequence>MASAHEQDSVPLMKNKKLDDSDSDSDWSEVEHDGYGDEECLCLFCELAGDSANQILAHITQEHGIDLQEFIKTRGLRFHDVIRMINYIRENKIGAKDLVLTETPYEWEYDKYYPAFLKDDPLLTYDFGAP</sequence>
<dbReference type="EC" id="2.1.1.319" evidence="2"/>
<reference evidence="8 9" key="1">
    <citation type="journal article" date="2023" name="BMC Biol.">
        <title>The compact genome of the sponge Oopsacas minuta (Hexactinellida) is lacking key metazoan core genes.</title>
        <authorList>
            <person name="Santini S."/>
            <person name="Schenkelaars Q."/>
            <person name="Jourda C."/>
            <person name="Duchesne M."/>
            <person name="Belahbib H."/>
            <person name="Rocher C."/>
            <person name="Selva M."/>
            <person name="Riesgo A."/>
            <person name="Vervoort M."/>
            <person name="Leys S.P."/>
            <person name="Kodjabachian L."/>
            <person name="Le Bivic A."/>
            <person name="Borchiellini C."/>
            <person name="Claverie J.M."/>
            <person name="Renard E."/>
        </authorList>
    </citation>
    <scope>NUCLEOTIDE SEQUENCE [LARGE SCALE GENOMIC DNA]</scope>
    <source>
        <strain evidence="8">SPO-2</strain>
    </source>
</reference>
<evidence type="ECO:0000313" key="8">
    <source>
        <dbReference type="EMBL" id="KAI6661910.1"/>
    </source>
</evidence>
<evidence type="ECO:0000313" key="9">
    <source>
        <dbReference type="Proteomes" id="UP001165289"/>
    </source>
</evidence>
<dbReference type="Proteomes" id="UP001165289">
    <property type="component" value="Unassembled WGS sequence"/>
</dbReference>
<comment type="caution">
    <text evidence="8">The sequence shown here is derived from an EMBL/GenBank/DDBJ whole genome shotgun (WGS) entry which is preliminary data.</text>
</comment>
<evidence type="ECO:0000256" key="6">
    <source>
        <dbReference type="SAM" id="MobiDB-lite"/>
    </source>
</evidence>
<comment type="subcellular location">
    <subcellularLocation>
        <location evidence="1">Cytoplasm</location>
    </subcellularLocation>
</comment>
<evidence type="ECO:0000256" key="5">
    <source>
        <dbReference type="ARBA" id="ARBA00022833"/>
    </source>
</evidence>
<proteinExistence type="predicted"/>
<feature type="domain" description="Protein arginine N-methyltransferase 3-like C2H2 zinc finger" evidence="7">
    <location>
        <begin position="71"/>
        <end position="112"/>
    </location>
</feature>
<keyword evidence="3" id="KW-0963">Cytoplasm</keyword>
<evidence type="ECO:0000256" key="4">
    <source>
        <dbReference type="ARBA" id="ARBA00022723"/>
    </source>
</evidence>
<dbReference type="InterPro" id="IPR036236">
    <property type="entry name" value="Znf_C2H2_sf"/>
</dbReference>
<dbReference type="InterPro" id="IPR040048">
    <property type="entry name" value="ZNF277"/>
</dbReference>
<dbReference type="SUPFAM" id="SSF57667">
    <property type="entry name" value="beta-beta-alpha zinc fingers"/>
    <property type="match status" value="1"/>
</dbReference>
<evidence type="ECO:0000259" key="7">
    <source>
        <dbReference type="Pfam" id="PF21137"/>
    </source>
</evidence>
<gene>
    <name evidence="8" type="ORF">LOD99_9680</name>
</gene>
<dbReference type="PANTHER" id="PTHR13267">
    <property type="entry name" value="ZINC FINGER PROTEIN 277"/>
    <property type="match status" value="1"/>
</dbReference>
<evidence type="ECO:0000256" key="2">
    <source>
        <dbReference type="ARBA" id="ARBA00011925"/>
    </source>
</evidence>
<keyword evidence="4" id="KW-0479">Metal-binding</keyword>
<dbReference type="GO" id="GO:0035242">
    <property type="term" value="F:protein-arginine omega-N asymmetric methyltransferase activity"/>
    <property type="evidence" value="ECO:0007669"/>
    <property type="project" value="UniProtKB-EC"/>
</dbReference>
<keyword evidence="5" id="KW-0862">Zinc</keyword>
<dbReference type="AlphaFoldDB" id="A0AAV7KM70"/>
<name>A0AAV7KM70_9METZ</name>
<dbReference type="Pfam" id="PF21137">
    <property type="entry name" value="ANM3_C2H2_Zf"/>
    <property type="match status" value="1"/>
</dbReference>